<dbReference type="AlphaFoldDB" id="A0A8H9GLZ0"/>
<comment type="caution">
    <text evidence="1">The sequence shown here is derived from an EMBL/GenBank/DDBJ whole genome shotgun (WGS) entry which is preliminary data.</text>
</comment>
<dbReference type="Proteomes" id="UP000655589">
    <property type="component" value="Unassembled WGS sequence"/>
</dbReference>
<proteinExistence type="predicted"/>
<gene>
    <name evidence="1" type="ORF">GCM10010102_36870</name>
</gene>
<evidence type="ECO:0000313" key="1">
    <source>
        <dbReference type="EMBL" id="GGM37876.1"/>
    </source>
</evidence>
<organism evidence="1 2">
    <name type="scientific">Promicromonospora citrea</name>
    <dbReference type="NCBI Taxonomy" id="43677"/>
    <lineage>
        <taxon>Bacteria</taxon>
        <taxon>Bacillati</taxon>
        <taxon>Actinomycetota</taxon>
        <taxon>Actinomycetes</taxon>
        <taxon>Micrococcales</taxon>
        <taxon>Promicromonosporaceae</taxon>
        <taxon>Promicromonospora</taxon>
    </lineage>
</organism>
<reference evidence="1" key="2">
    <citation type="submission" date="2020-09" db="EMBL/GenBank/DDBJ databases">
        <authorList>
            <person name="Sun Q."/>
            <person name="Ohkuma M."/>
        </authorList>
    </citation>
    <scope>NUCLEOTIDE SEQUENCE</scope>
    <source>
        <strain evidence="1">JCM 3051</strain>
    </source>
</reference>
<protein>
    <submittedName>
        <fullName evidence="1">Uncharacterized protein</fullName>
    </submittedName>
</protein>
<name>A0A8H9GLZ0_9MICO</name>
<sequence length="110" mass="11354">MKAFGKSTAPCEEIENLDRLEGSGGARHSVIVAVESHTRAAGPGVTCNDAFDTGTATLQVSDVGHVCAGCRVARTIHPDDIGPAVRDVCRPQLWSSLVAGPRPTDAGSAE</sequence>
<dbReference type="EMBL" id="BMPT01000018">
    <property type="protein sequence ID" value="GGM37876.1"/>
    <property type="molecule type" value="Genomic_DNA"/>
</dbReference>
<evidence type="ECO:0000313" key="2">
    <source>
        <dbReference type="Proteomes" id="UP000655589"/>
    </source>
</evidence>
<keyword evidence="2" id="KW-1185">Reference proteome</keyword>
<reference evidence="1" key="1">
    <citation type="journal article" date="2014" name="Int. J. Syst. Evol. Microbiol.">
        <title>Complete genome sequence of Corynebacterium casei LMG S-19264T (=DSM 44701T), isolated from a smear-ripened cheese.</title>
        <authorList>
            <consortium name="US DOE Joint Genome Institute (JGI-PGF)"/>
            <person name="Walter F."/>
            <person name="Albersmeier A."/>
            <person name="Kalinowski J."/>
            <person name="Ruckert C."/>
        </authorList>
    </citation>
    <scope>NUCLEOTIDE SEQUENCE</scope>
    <source>
        <strain evidence="1">JCM 3051</strain>
    </source>
</reference>
<accession>A0A8H9GLZ0</accession>